<feature type="compositionally biased region" description="Gly residues" evidence="1">
    <location>
        <begin position="143"/>
        <end position="153"/>
    </location>
</feature>
<keyword evidence="2" id="KW-0732">Signal</keyword>
<name>A0ABW3SX70_9CAUL</name>
<organism evidence="3 4">
    <name type="scientific">Phenylobacterium conjunctum</name>
    <dbReference type="NCBI Taxonomy" id="1298959"/>
    <lineage>
        <taxon>Bacteria</taxon>
        <taxon>Pseudomonadati</taxon>
        <taxon>Pseudomonadota</taxon>
        <taxon>Alphaproteobacteria</taxon>
        <taxon>Caulobacterales</taxon>
        <taxon>Caulobacteraceae</taxon>
        <taxon>Phenylobacterium</taxon>
    </lineage>
</organism>
<protein>
    <submittedName>
        <fullName evidence="3">Spy/CpxP family protein refolding chaperone</fullName>
    </submittedName>
</protein>
<proteinExistence type="predicted"/>
<evidence type="ECO:0000256" key="2">
    <source>
        <dbReference type="SAM" id="SignalP"/>
    </source>
</evidence>
<dbReference type="RefSeq" id="WP_377352387.1">
    <property type="nucleotide sequence ID" value="NZ_JBHTLQ010000004.1"/>
</dbReference>
<feature type="signal peptide" evidence="2">
    <location>
        <begin position="1"/>
        <end position="25"/>
    </location>
</feature>
<sequence>MTRRLILSACALALAGAASVQPALAQMGPPPMGPLAAERRAQVARDMHILLRLRPDQEAAWQAFEAAMVPPEPPPADGAAPKALTTPQRLEEMAERRAEMDARQAKWEAATRSFYAALSPDQQQAFDALARLRGPMAPPHGPGGPRGPIGGPEGAPPPGV</sequence>
<accession>A0ABW3SX70</accession>
<reference evidence="4" key="1">
    <citation type="journal article" date="2019" name="Int. J. Syst. Evol. Microbiol.">
        <title>The Global Catalogue of Microorganisms (GCM) 10K type strain sequencing project: providing services to taxonomists for standard genome sequencing and annotation.</title>
        <authorList>
            <consortium name="The Broad Institute Genomics Platform"/>
            <consortium name="The Broad Institute Genome Sequencing Center for Infectious Disease"/>
            <person name="Wu L."/>
            <person name="Ma J."/>
        </authorList>
    </citation>
    <scope>NUCLEOTIDE SEQUENCE [LARGE SCALE GENOMIC DNA]</scope>
    <source>
        <strain evidence="4">CCUG 55074</strain>
    </source>
</reference>
<keyword evidence="4" id="KW-1185">Reference proteome</keyword>
<feature type="chain" id="PRO_5046518918" evidence="2">
    <location>
        <begin position="26"/>
        <end position="160"/>
    </location>
</feature>
<feature type="region of interest" description="Disordered" evidence="1">
    <location>
        <begin position="126"/>
        <end position="160"/>
    </location>
</feature>
<gene>
    <name evidence="3" type="ORF">ACFQ27_02975</name>
</gene>
<dbReference type="Pfam" id="PF07813">
    <property type="entry name" value="LTXXQ"/>
    <property type="match status" value="1"/>
</dbReference>
<evidence type="ECO:0000256" key="1">
    <source>
        <dbReference type="SAM" id="MobiDB-lite"/>
    </source>
</evidence>
<evidence type="ECO:0000313" key="3">
    <source>
        <dbReference type="EMBL" id="MFD1189529.1"/>
    </source>
</evidence>
<dbReference type="Proteomes" id="UP001597216">
    <property type="component" value="Unassembled WGS sequence"/>
</dbReference>
<evidence type="ECO:0000313" key="4">
    <source>
        <dbReference type="Proteomes" id="UP001597216"/>
    </source>
</evidence>
<comment type="caution">
    <text evidence="3">The sequence shown here is derived from an EMBL/GenBank/DDBJ whole genome shotgun (WGS) entry which is preliminary data.</text>
</comment>
<dbReference type="InterPro" id="IPR012899">
    <property type="entry name" value="LTXXQ"/>
</dbReference>
<dbReference type="EMBL" id="JBHTLQ010000004">
    <property type="protein sequence ID" value="MFD1189529.1"/>
    <property type="molecule type" value="Genomic_DNA"/>
</dbReference>